<evidence type="ECO:0008006" key="3">
    <source>
        <dbReference type="Google" id="ProtNLM"/>
    </source>
</evidence>
<evidence type="ECO:0000313" key="1">
    <source>
        <dbReference type="EMBL" id="KAK9035998.1"/>
    </source>
</evidence>
<organism evidence="1 2">
    <name type="scientific">Hibiscus sabdariffa</name>
    <name type="common">roselle</name>
    <dbReference type="NCBI Taxonomy" id="183260"/>
    <lineage>
        <taxon>Eukaryota</taxon>
        <taxon>Viridiplantae</taxon>
        <taxon>Streptophyta</taxon>
        <taxon>Embryophyta</taxon>
        <taxon>Tracheophyta</taxon>
        <taxon>Spermatophyta</taxon>
        <taxon>Magnoliopsida</taxon>
        <taxon>eudicotyledons</taxon>
        <taxon>Gunneridae</taxon>
        <taxon>Pentapetalae</taxon>
        <taxon>rosids</taxon>
        <taxon>malvids</taxon>
        <taxon>Malvales</taxon>
        <taxon>Malvaceae</taxon>
        <taxon>Malvoideae</taxon>
        <taxon>Hibiscus</taxon>
    </lineage>
</organism>
<reference evidence="1 2" key="1">
    <citation type="journal article" date="2024" name="G3 (Bethesda)">
        <title>Genome assembly of Hibiscus sabdariffa L. provides insights into metabolisms of medicinal natural products.</title>
        <authorList>
            <person name="Kim T."/>
        </authorList>
    </citation>
    <scope>NUCLEOTIDE SEQUENCE [LARGE SCALE GENOMIC DNA]</scope>
    <source>
        <strain evidence="1">TK-2024</strain>
        <tissue evidence="1">Old leaves</tissue>
    </source>
</reference>
<protein>
    <recommendedName>
        <fullName evidence="3">Phosphoglycerate mutase family protein</fullName>
    </recommendedName>
</protein>
<dbReference type="Proteomes" id="UP001396334">
    <property type="component" value="Unassembled WGS sequence"/>
</dbReference>
<keyword evidence="2" id="KW-1185">Reference proteome</keyword>
<evidence type="ECO:0000313" key="2">
    <source>
        <dbReference type="Proteomes" id="UP001396334"/>
    </source>
</evidence>
<gene>
    <name evidence="1" type="ORF">V6N11_078020</name>
</gene>
<comment type="caution">
    <text evidence="1">The sequence shown here is derived from an EMBL/GenBank/DDBJ whole genome shotgun (WGS) entry which is preliminary data.</text>
</comment>
<dbReference type="SUPFAM" id="SSF53254">
    <property type="entry name" value="Phosphoglycerate mutase-like"/>
    <property type="match status" value="2"/>
</dbReference>
<dbReference type="InterPro" id="IPR051710">
    <property type="entry name" value="Phosphatase_SH3-domain"/>
</dbReference>
<sequence>MDPAQSRTKTFQQHVLVMRHGDRLDYADPTWEETADKPWDPPLIQNGLSRAFQTGRAFRTLLPFPIHRVFVSPLLRCVQTASEVVTALCAVDDDPNAKSSRDVVSIDSSKVKVSIEYGLRQLLNTSAARLHAVPEDGIFRFDIPKIESLLPSGTLDRTVEPVYKEVPQWEETSQGTRSRHEQIFKSLADTYPSENLLLVTHWDGVADSVSAFKKDARVTKVAYCGFSQLRRPVSLNNQTFTAGNFEELAFTFRFCNCMGRMGALCNSFVSSFQTPIFSRFKTRHKQKQPLVPRRNLKLKAMAMDPSDSKTYHQNVLVMRHGDRLDSFDPTWVKTADRPWDPPLIQTGLSRAFQTGRAFRTLLPFPIHRVFVSPFLRCVQTASEVVAALCAVDDDPNAKSSRDVVSIDPSKVKASIEYGLCEMLNTLAMSLDVAPKDGIFRFDIPKLEALLPNGTLDRTVEPVYKEMPQWGETMMDTQSRHEQMIKALADKYPSENLLLVTHWEGVAVSVSSFKEDTGVSKVAYCGYSELRRPVSWENQTFSAGNFEVLTKSGHTGVIYY</sequence>
<dbReference type="InterPro" id="IPR013078">
    <property type="entry name" value="His_Pase_superF_clade-1"/>
</dbReference>
<dbReference type="Gene3D" id="3.40.50.1240">
    <property type="entry name" value="Phosphoglycerate mutase-like"/>
    <property type="match status" value="2"/>
</dbReference>
<dbReference type="InterPro" id="IPR029033">
    <property type="entry name" value="His_PPase_superfam"/>
</dbReference>
<accession>A0ABR2TES4</accession>
<dbReference type="EMBL" id="JBBPBN010000006">
    <property type="protein sequence ID" value="KAK9035998.1"/>
    <property type="molecule type" value="Genomic_DNA"/>
</dbReference>
<dbReference type="PANTHER" id="PTHR16469">
    <property type="entry name" value="UBIQUITIN-ASSOCIATED AND SH3 DOMAIN-CONTAINING BA-RELATED"/>
    <property type="match status" value="1"/>
</dbReference>
<proteinExistence type="predicted"/>
<dbReference type="CDD" id="cd07040">
    <property type="entry name" value="HP"/>
    <property type="match status" value="2"/>
</dbReference>
<name>A0ABR2TES4_9ROSI</name>
<dbReference type="Pfam" id="PF00300">
    <property type="entry name" value="His_Phos_1"/>
    <property type="match status" value="1"/>
</dbReference>
<dbReference type="PANTHER" id="PTHR16469:SF27">
    <property type="entry name" value="UBIQUITIN-ASSOCIATED AND SH3 DOMAIN-CONTAINING BA-RELATED"/>
    <property type="match status" value="1"/>
</dbReference>